<reference evidence="4" key="1">
    <citation type="journal article" date="2014" name="Int. J. Syst. Evol. Microbiol.">
        <title>Complete genome sequence of Corynebacterium casei LMG S-19264T (=DSM 44701T), isolated from a smear-ripened cheese.</title>
        <authorList>
            <consortium name="US DOE Joint Genome Institute (JGI-PGF)"/>
            <person name="Walter F."/>
            <person name="Albersmeier A."/>
            <person name="Kalinowski J."/>
            <person name="Ruckert C."/>
        </authorList>
    </citation>
    <scope>NUCLEOTIDE SEQUENCE</scope>
    <source>
        <strain evidence="4">JCM 1480</strain>
    </source>
</reference>
<gene>
    <name evidence="4" type="ORF">GCM10009769_07770</name>
    <name evidence="5" type="ORF">JOE58_001592</name>
</gene>
<comment type="caution">
    <text evidence="4">The sequence shown here is derived from an EMBL/GenBank/DDBJ whole genome shotgun (WGS) entry which is preliminary data.</text>
</comment>
<keyword evidence="7" id="KW-1185">Reference proteome</keyword>
<dbReference type="EMBL" id="BMOI01000002">
    <property type="protein sequence ID" value="GGK92057.1"/>
    <property type="molecule type" value="Genomic_DNA"/>
</dbReference>
<proteinExistence type="predicted"/>
<keyword evidence="1" id="KW-0808">Transferase</keyword>
<dbReference type="SUPFAM" id="SSF55729">
    <property type="entry name" value="Acyl-CoA N-acyltransferases (Nat)"/>
    <property type="match status" value="1"/>
</dbReference>
<organism evidence="4 6">
    <name type="scientific">Curtobacterium luteum</name>
    <dbReference type="NCBI Taxonomy" id="33881"/>
    <lineage>
        <taxon>Bacteria</taxon>
        <taxon>Bacillati</taxon>
        <taxon>Actinomycetota</taxon>
        <taxon>Actinomycetes</taxon>
        <taxon>Micrococcales</taxon>
        <taxon>Microbacteriaceae</taxon>
        <taxon>Curtobacterium</taxon>
    </lineage>
</organism>
<evidence type="ECO:0000256" key="2">
    <source>
        <dbReference type="ARBA" id="ARBA00023315"/>
    </source>
</evidence>
<dbReference type="PROSITE" id="PS51186">
    <property type="entry name" value="GNAT"/>
    <property type="match status" value="1"/>
</dbReference>
<protein>
    <submittedName>
        <fullName evidence="5">Ribosomal protein S18 acetylase RimI-like enzyme</fullName>
    </submittedName>
</protein>
<name>A0A8H9G822_9MICO</name>
<evidence type="ECO:0000313" key="5">
    <source>
        <dbReference type="EMBL" id="MBM7802341.1"/>
    </source>
</evidence>
<dbReference type="CDD" id="cd04301">
    <property type="entry name" value="NAT_SF"/>
    <property type="match status" value="1"/>
</dbReference>
<reference evidence="5 7" key="3">
    <citation type="submission" date="2021-01" db="EMBL/GenBank/DDBJ databases">
        <title>Sequencing the genomes of 1000 actinobacteria strains.</title>
        <authorList>
            <person name="Klenk H.-P."/>
        </authorList>
    </citation>
    <scope>NUCLEOTIDE SEQUENCE [LARGE SCALE GENOMIC DNA]</scope>
    <source>
        <strain evidence="5 7">DSM 20542</strain>
    </source>
</reference>
<evidence type="ECO:0000313" key="6">
    <source>
        <dbReference type="Proteomes" id="UP000648535"/>
    </source>
</evidence>
<dbReference type="GO" id="GO:0016747">
    <property type="term" value="F:acyltransferase activity, transferring groups other than amino-acyl groups"/>
    <property type="evidence" value="ECO:0007669"/>
    <property type="project" value="InterPro"/>
</dbReference>
<evidence type="ECO:0000313" key="4">
    <source>
        <dbReference type="EMBL" id="GGK92057.1"/>
    </source>
</evidence>
<accession>A0A8H9G822</accession>
<keyword evidence="2" id="KW-0012">Acyltransferase</keyword>
<dbReference type="Gene3D" id="3.40.630.30">
    <property type="match status" value="1"/>
</dbReference>
<reference evidence="4" key="2">
    <citation type="submission" date="2020-09" db="EMBL/GenBank/DDBJ databases">
        <authorList>
            <person name="Sun Q."/>
            <person name="Ohkuma M."/>
        </authorList>
    </citation>
    <scope>NUCLEOTIDE SEQUENCE</scope>
    <source>
        <strain evidence="4">JCM 1480</strain>
    </source>
</reference>
<dbReference type="PANTHER" id="PTHR43877">
    <property type="entry name" value="AMINOALKYLPHOSPHONATE N-ACETYLTRANSFERASE-RELATED-RELATED"/>
    <property type="match status" value="1"/>
</dbReference>
<evidence type="ECO:0000259" key="3">
    <source>
        <dbReference type="PROSITE" id="PS51186"/>
    </source>
</evidence>
<dbReference type="InterPro" id="IPR000182">
    <property type="entry name" value="GNAT_dom"/>
</dbReference>
<dbReference type="InterPro" id="IPR050832">
    <property type="entry name" value="Bact_Acetyltransf"/>
</dbReference>
<evidence type="ECO:0000313" key="7">
    <source>
        <dbReference type="Proteomes" id="UP000746584"/>
    </source>
</evidence>
<sequence length="201" mass="19944">MIGSSFVVRAASEDEAAACVDLWVAAVSVRDAMPESDAVRARALAKFAEPRVALVVAAEPGGPGDAPGAAGAAGVAEVAGFARAGAAGAAGFALPGAAGVAGFALVTAPGTGGPEDPEDAAYLSLLAVHPRAQGHGLGRDLLRAAVDAAPRSGHARCVLHALEDNAPALGLYRSAGFRPWGEPFAHPLSGRPTRAWVTVGD</sequence>
<dbReference type="Pfam" id="PF00583">
    <property type="entry name" value="Acetyltransf_1"/>
    <property type="match status" value="1"/>
</dbReference>
<feature type="domain" description="N-acetyltransferase" evidence="3">
    <location>
        <begin position="27"/>
        <end position="200"/>
    </location>
</feature>
<evidence type="ECO:0000256" key="1">
    <source>
        <dbReference type="ARBA" id="ARBA00022679"/>
    </source>
</evidence>
<dbReference type="EMBL" id="JAFBCG010000001">
    <property type="protein sequence ID" value="MBM7802341.1"/>
    <property type="molecule type" value="Genomic_DNA"/>
</dbReference>
<dbReference type="AlphaFoldDB" id="A0A8H9G822"/>
<dbReference type="RefSeq" id="WP_175329539.1">
    <property type="nucleotide sequence ID" value="NZ_BMOI01000002.1"/>
</dbReference>
<dbReference type="Proteomes" id="UP000648535">
    <property type="component" value="Unassembled WGS sequence"/>
</dbReference>
<dbReference type="Proteomes" id="UP000746584">
    <property type="component" value="Unassembled WGS sequence"/>
</dbReference>
<dbReference type="InterPro" id="IPR016181">
    <property type="entry name" value="Acyl_CoA_acyltransferase"/>
</dbReference>